<evidence type="ECO:0000313" key="1">
    <source>
        <dbReference type="EMBL" id="UDL16929.1"/>
    </source>
</evidence>
<proteinExistence type="predicted"/>
<evidence type="ECO:0000313" key="2">
    <source>
        <dbReference type="Proteomes" id="UP000827917"/>
    </source>
</evidence>
<sequence length="107" mass="12620">MARQIRTGDIVVCTGSRGYHLTTGKRYRVLAYLPEEHSEHFTWPEYVNVTDDYGKVVGCHAHRFKLPDKPRAIWSPFMQAWTWPWGLLRPSKEYIAFIAELNRRNVK</sequence>
<accession>A0AAE9C4C7</accession>
<dbReference type="EMBL" id="OK018136">
    <property type="protein sequence ID" value="UDL16929.1"/>
    <property type="molecule type" value="Genomic_DNA"/>
</dbReference>
<organism evidence="1 2">
    <name type="scientific">Stenotrophomonas phage TS-10</name>
    <dbReference type="NCBI Taxonomy" id="2886106"/>
    <lineage>
        <taxon>Viruses</taxon>
        <taxon>Duplodnaviria</taxon>
        <taxon>Heunggongvirae</taxon>
        <taxon>Uroviricota</taxon>
        <taxon>Caudoviricetes</taxon>
        <taxon>Autographivirales</taxon>
        <taxon>Autonotataviridae</taxon>
        <taxon>Gujervirinae</taxon>
        <taxon>Ponderosavirus</taxon>
        <taxon>Ponderosavirus TS10</taxon>
    </lineage>
</organism>
<name>A0AAE9C4C7_9CAUD</name>
<dbReference type="Proteomes" id="UP000827917">
    <property type="component" value="Segment"/>
</dbReference>
<reference evidence="1" key="1">
    <citation type="submission" date="2021-09" db="EMBL/GenBank/DDBJ databases">
        <authorList>
            <person name="Tian S."/>
        </authorList>
    </citation>
    <scope>NUCLEOTIDE SEQUENCE</scope>
</reference>
<keyword evidence="2" id="KW-1185">Reference proteome</keyword>
<protein>
    <submittedName>
        <fullName evidence="1">Uncharacterized protein</fullName>
    </submittedName>
</protein>